<evidence type="ECO:0000259" key="1">
    <source>
        <dbReference type="Pfam" id="PF00755"/>
    </source>
</evidence>
<evidence type="ECO:0000313" key="2">
    <source>
        <dbReference type="Ensembl" id="ENSCCRP00015072205.1"/>
    </source>
</evidence>
<dbReference type="Gene3D" id="3.30.559.70">
    <property type="entry name" value="Choline/Carnitine o-acyltransferase, domain 2"/>
    <property type="match status" value="1"/>
</dbReference>
<dbReference type="AlphaFoldDB" id="A0A8C1WUJ7"/>
<dbReference type="Ensembl" id="ENSCCRT00015074554.1">
    <property type="protein sequence ID" value="ENSCCRP00015072205.1"/>
    <property type="gene ID" value="ENSCCRG00015029241.1"/>
</dbReference>
<proteinExistence type="predicted"/>
<dbReference type="InterPro" id="IPR039551">
    <property type="entry name" value="Cho/carn_acyl_trans"/>
</dbReference>
<name>A0A8C1WUJ7_CYPCA</name>
<protein>
    <recommendedName>
        <fullName evidence="1">Choline/carnitine acyltransferase domain-containing protein</fullName>
    </recommendedName>
</protein>
<dbReference type="SUPFAM" id="SSF52777">
    <property type="entry name" value="CoA-dependent acyltransferases"/>
    <property type="match status" value="1"/>
</dbReference>
<accession>A0A8C1WUJ7</accession>
<dbReference type="Proteomes" id="UP000694700">
    <property type="component" value="Unplaced"/>
</dbReference>
<dbReference type="Pfam" id="PF00755">
    <property type="entry name" value="Carn_acyltransf"/>
    <property type="match status" value="1"/>
</dbReference>
<sequence length="80" mass="9406">QRNSNCYANQAARAENTITAVFLYCRKVNREELNPVRDKTLFLIVPLCAPQCERMFNITRMPGEENEYLDQRRTDHLDSL</sequence>
<reference evidence="2" key="1">
    <citation type="submission" date="2025-08" db="UniProtKB">
        <authorList>
            <consortium name="Ensembl"/>
        </authorList>
    </citation>
    <scope>IDENTIFICATION</scope>
</reference>
<feature type="domain" description="Choline/carnitine acyltransferase" evidence="1">
    <location>
        <begin position="8"/>
        <end position="71"/>
    </location>
</feature>
<organism evidence="2 3">
    <name type="scientific">Cyprinus carpio</name>
    <name type="common">Common carp</name>
    <dbReference type="NCBI Taxonomy" id="7962"/>
    <lineage>
        <taxon>Eukaryota</taxon>
        <taxon>Metazoa</taxon>
        <taxon>Chordata</taxon>
        <taxon>Craniata</taxon>
        <taxon>Vertebrata</taxon>
        <taxon>Euteleostomi</taxon>
        <taxon>Actinopterygii</taxon>
        <taxon>Neopterygii</taxon>
        <taxon>Teleostei</taxon>
        <taxon>Ostariophysi</taxon>
        <taxon>Cypriniformes</taxon>
        <taxon>Cyprinidae</taxon>
        <taxon>Cyprininae</taxon>
        <taxon>Cyprinus</taxon>
    </lineage>
</organism>
<evidence type="ECO:0000313" key="3">
    <source>
        <dbReference type="Proteomes" id="UP000694700"/>
    </source>
</evidence>
<dbReference type="InterPro" id="IPR042231">
    <property type="entry name" value="Cho/carn_acyl_trans_2"/>
</dbReference>